<dbReference type="SUPFAM" id="SSF53850">
    <property type="entry name" value="Periplasmic binding protein-like II"/>
    <property type="match status" value="1"/>
</dbReference>
<dbReference type="PRINTS" id="PR00039">
    <property type="entry name" value="HTHLYSR"/>
</dbReference>
<dbReference type="RefSeq" id="WP_058775816.1">
    <property type="nucleotide sequence ID" value="NZ_LDSD01000001.1"/>
</dbReference>
<keyword evidence="3" id="KW-0238">DNA-binding</keyword>
<comment type="similarity">
    <text evidence="1">Belongs to the LysR transcriptional regulatory family.</text>
</comment>
<dbReference type="GO" id="GO:0003700">
    <property type="term" value="F:DNA-binding transcription factor activity"/>
    <property type="evidence" value="ECO:0007669"/>
    <property type="project" value="InterPro"/>
</dbReference>
<dbReference type="GO" id="GO:0032993">
    <property type="term" value="C:protein-DNA complex"/>
    <property type="evidence" value="ECO:0007669"/>
    <property type="project" value="TreeGrafter"/>
</dbReference>
<dbReference type="InterPro" id="IPR000847">
    <property type="entry name" value="LysR_HTH_N"/>
</dbReference>
<dbReference type="AlphaFoldDB" id="A0A8E1S0S3"/>
<dbReference type="InterPro" id="IPR036388">
    <property type="entry name" value="WH-like_DNA-bd_sf"/>
</dbReference>
<keyword evidence="2" id="KW-0805">Transcription regulation</keyword>
<dbReference type="InterPro" id="IPR036390">
    <property type="entry name" value="WH_DNA-bd_sf"/>
</dbReference>
<evidence type="ECO:0000256" key="3">
    <source>
        <dbReference type="ARBA" id="ARBA00023125"/>
    </source>
</evidence>
<comment type="caution">
    <text evidence="6">The sequence shown here is derived from an EMBL/GenBank/DDBJ whole genome shotgun (WGS) entry which is preliminary data.</text>
</comment>
<evidence type="ECO:0000256" key="4">
    <source>
        <dbReference type="ARBA" id="ARBA00023163"/>
    </source>
</evidence>
<evidence type="ECO:0000259" key="5">
    <source>
        <dbReference type="PROSITE" id="PS50931"/>
    </source>
</evidence>
<gene>
    <name evidence="6" type="ORF">SA3R_05195</name>
</gene>
<evidence type="ECO:0000313" key="6">
    <source>
        <dbReference type="EMBL" id="KTS68689.1"/>
    </source>
</evidence>
<dbReference type="PROSITE" id="PS50931">
    <property type="entry name" value="HTH_LYSR"/>
    <property type="match status" value="1"/>
</dbReference>
<accession>A0A8E1S0S3</accession>
<dbReference type="Pfam" id="PF03466">
    <property type="entry name" value="LysR_substrate"/>
    <property type="match status" value="1"/>
</dbReference>
<name>A0A8E1S0S3_9GAMM</name>
<protein>
    <submittedName>
        <fullName evidence="6">LysR family transcriptional regulator</fullName>
    </submittedName>
</protein>
<proteinExistence type="inferred from homology"/>
<dbReference type="GO" id="GO:0003677">
    <property type="term" value="F:DNA binding"/>
    <property type="evidence" value="ECO:0007669"/>
    <property type="project" value="UniProtKB-KW"/>
</dbReference>
<organism evidence="6 7">
    <name type="scientific">Pantoea dispersa</name>
    <dbReference type="NCBI Taxonomy" id="59814"/>
    <lineage>
        <taxon>Bacteria</taxon>
        <taxon>Pseudomonadati</taxon>
        <taxon>Pseudomonadota</taxon>
        <taxon>Gammaproteobacteria</taxon>
        <taxon>Enterobacterales</taxon>
        <taxon>Erwiniaceae</taxon>
        <taxon>Pantoea</taxon>
    </lineage>
</organism>
<evidence type="ECO:0000313" key="7">
    <source>
        <dbReference type="Proteomes" id="UP000071979"/>
    </source>
</evidence>
<dbReference type="InterPro" id="IPR005119">
    <property type="entry name" value="LysR_subst-bd"/>
</dbReference>
<dbReference type="Proteomes" id="UP000071979">
    <property type="component" value="Unassembled WGS sequence"/>
</dbReference>
<dbReference type="SUPFAM" id="SSF46785">
    <property type="entry name" value="Winged helix' DNA-binding domain"/>
    <property type="match status" value="1"/>
</dbReference>
<dbReference type="PANTHER" id="PTHR30346">
    <property type="entry name" value="TRANSCRIPTIONAL DUAL REGULATOR HCAR-RELATED"/>
    <property type="match status" value="1"/>
</dbReference>
<dbReference type="PANTHER" id="PTHR30346:SF28">
    <property type="entry name" value="HTH-TYPE TRANSCRIPTIONAL REGULATOR CYNR"/>
    <property type="match status" value="1"/>
</dbReference>
<dbReference type="EMBL" id="LDSE01000009">
    <property type="protein sequence ID" value="KTS68689.1"/>
    <property type="molecule type" value="Genomic_DNA"/>
</dbReference>
<dbReference type="Gene3D" id="3.40.190.10">
    <property type="entry name" value="Periplasmic binding protein-like II"/>
    <property type="match status" value="2"/>
</dbReference>
<sequence>MDIKILRAFATVAALEHIGQAAERLHISPSPLSRQIQQLESELGMVLFHREKKRLRLTDEGKRFLTEVTPFLQHHERLKEYAQHLQQGDVGRLDIGYVEAAIHSRLLPAALARLAPGAGIDVRLHALRSAQQIARLEAGAIDIAIVHTLPHDDADFVHKKIATEPVLLAMPASSALTAPVAADLHGRAWIADQENLNPAARARLLAACQRAGFQPDIRFEVNGPLAALACVEAGLGFTLIQHSLARIVPDNVVLMPLPDLALEIVLYAVWRRQDARPLTARFLQQLCHTPAVAPR</sequence>
<dbReference type="Gene3D" id="1.10.10.10">
    <property type="entry name" value="Winged helix-like DNA-binding domain superfamily/Winged helix DNA-binding domain"/>
    <property type="match status" value="1"/>
</dbReference>
<dbReference type="FunFam" id="1.10.10.10:FF:000001">
    <property type="entry name" value="LysR family transcriptional regulator"/>
    <property type="match status" value="1"/>
</dbReference>
<dbReference type="CDD" id="cd08414">
    <property type="entry name" value="PBP2_LTTR_aromatics_like"/>
    <property type="match status" value="1"/>
</dbReference>
<feature type="domain" description="HTH lysR-type" evidence="5">
    <location>
        <begin position="1"/>
        <end position="58"/>
    </location>
</feature>
<evidence type="ECO:0000256" key="2">
    <source>
        <dbReference type="ARBA" id="ARBA00023015"/>
    </source>
</evidence>
<dbReference type="Pfam" id="PF00126">
    <property type="entry name" value="HTH_1"/>
    <property type="match status" value="1"/>
</dbReference>
<evidence type="ECO:0000256" key="1">
    <source>
        <dbReference type="ARBA" id="ARBA00009437"/>
    </source>
</evidence>
<keyword evidence="4" id="KW-0804">Transcription</keyword>
<reference evidence="6 7" key="1">
    <citation type="journal article" date="2016" name="Front. Microbiol.">
        <title>Genomic Resource of Rice Seed Associated Bacteria.</title>
        <authorList>
            <person name="Midha S."/>
            <person name="Bansal K."/>
            <person name="Sharma S."/>
            <person name="Kumar N."/>
            <person name="Patil P.P."/>
            <person name="Chaudhry V."/>
            <person name="Patil P.B."/>
        </authorList>
    </citation>
    <scope>NUCLEOTIDE SEQUENCE [LARGE SCALE GENOMIC DNA]</scope>
    <source>
        <strain evidence="6 7">SA3</strain>
    </source>
</reference>